<evidence type="ECO:0000259" key="5">
    <source>
        <dbReference type="PROSITE" id="PS51782"/>
    </source>
</evidence>
<organism evidence="6 7">
    <name type="scientific">Oidiodendron maius (strain Zn)</name>
    <dbReference type="NCBI Taxonomy" id="913774"/>
    <lineage>
        <taxon>Eukaryota</taxon>
        <taxon>Fungi</taxon>
        <taxon>Dikarya</taxon>
        <taxon>Ascomycota</taxon>
        <taxon>Pezizomycotina</taxon>
        <taxon>Leotiomycetes</taxon>
        <taxon>Leotiomycetes incertae sedis</taxon>
        <taxon>Myxotrichaceae</taxon>
        <taxon>Oidiodendron</taxon>
    </lineage>
</organism>
<dbReference type="Pfam" id="PF00187">
    <property type="entry name" value="Chitin_bind_1"/>
    <property type="match status" value="1"/>
</dbReference>
<dbReference type="STRING" id="913774.A0A0C3DDD7"/>
<dbReference type="InterPro" id="IPR001002">
    <property type="entry name" value="Chitin-bd_1"/>
</dbReference>
<feature type="disulfide bond" evidence="3">
    <location>
        <begin position="404"/>
        <end position="418"/>
    </location>
</feature>
<evidence type="ECO:0000256" key="3">
    <source>
        <dbReference type="PROSITE-ProRule" id="PRU00261"/>
    </source>
</evidence>
<comment type="caution">
    <text evidence="3">Lacks conserved residue(s) required for the propagation of feature annotation.</text>
</comment>
<dbReference type="PROSITE" id="PS51782">
    <property type="entry name" value="LYSM"/>
    <property type="match status" value="1"/>
</dbReference>
<feature type="domain" description="Chitin-binding type-1" evidence="4">
    <location>
        <begin position="385"/>
        <end position="430"/>
    </location>
</feature>
<dbReference type="InterPro" id="IPR036779">
    <property type="entry name" value="LysM_dom_sf"/>
</dbReference>
<dbReference type="SMART" id="SM00270">
    <property type="entry name" value="ChtBD1"/>
    <property type="match status" value="3"/>
</dbReference>
<keyword evidence="3" id="KW-1015">Disulfide bond</keyword>
<dbReference type="Proteomes" id="UP000054321">
    <property type="component" value="Unassembled WGS sequence"/>
</dbReference>
<dbReference type="SUPFAM" id="SSF54106">
    <property type="entry name" value="LysM domain"/>
    <property type="match status" value="1"/>
</dbReference>
<dbReference type="HOGENOM" id="CLU_036407_0_0_1"/>
<evidence type="ECO:0000256" key="2">
    <source>
        <dbReference type="ARBA" id="ARBA00023026"/>
    </source>
</evidence>
<feature type="domain" description="Chitin-binding type-1" evidence="4">
    <location>
        <begin position="438"/>
        <end position="485"/>
    </location>
</feature>
<evidence type="ECO:0000256" key="1">
    <source>
        <dbReference type="ARBA" id="ARBA00022669"/>
    </source>
</evidence>
<sequence>MLLSVFKPRVILLVVWATWAAADFELYKFYSEDALIAGLALSSTCLAALSWQSNVETVCGDQTTIQAGVIVLATALPLSFTYNAGLVCLQDSASNWCFLDSQTWQGSDYIRYDPAMCFSNGDDNSTVALQCADPDFDVNDITSDMAAMTNIYDPELVREPRVSVTLGWSPRTTPAILTRPSVCPSRVRSIRYGTSQSSRNSDELAQRYSNSTYTVTTGQFLSWNTNIQGSCTGIAPGQRVCKSAPGGTFPKPNATITAPGATGAATFYTAATAAYPTQSGTISECGEYYLAVSGDDCSTIDLRFGLNFSQLQEYNTYLNSDCLNLWLNYDVCVAPVTPQTVSTDGTCPPGVTCVGSGFGDCCSPFGYCGSTATYCVSTNGTATQDGTCGPDNGGTICTPQFGSCCSIYGFCGNGTDYCGAGNCYSGSCDTDNGGPSTNGECGPNFAGNKTCTGTQFGTCCSVSGFCGNTTDYCSGSNCYSGACTS</sequence>
<proteinExistence type="predicted"/>
<dbReference type="InterPro" id="IPR052210">
    <property type="entry name" value="LysM1-like"/>
</dbReference>
<dbReference type="SUPFAM" id="SSF57016">
    <property type="entry name" value="Plant lectins/antimicrobial peptides"/>
    <property type="match status" value="3"/>
</dbReference>
<feature type="domain" description="LysM" evidence="5">
    <location>
        <begin position="287"/>
        <end position="333"/>
    </location>
</feature>
<dbReference type="AlphaFoldDB" id="A0A0C3DDD7"/>
<dbReference type="PANTHER" id="PTHR34997:SF1">
    <property type="entry name" value="PEPTIDOGLYCAN-BINDING LYSIN DOMAIN"/>
    <property type="match status" value="1"/>
</dbReference>
<feature type="disulfide bond" evidence="3">
    <location>
        <begin position="459"/>
        <end position="473"/>
    </location>
</feature>
<keyword evidence="1 3" id="KW-0147">Chitin-binding</keyword>
<accession>A0A0C3DDD7</accession>
<dbReference type="Pfam" id="PF01476">
    <property type="entry name" value="LysM"/>
    <property type="match status" value="1"/>
</dbReference>
<dbReference type="InterPro" id="IPR036861">
    <property type="entry name" value="Endochitinase-like_sf"/>
</dbReference>
<keyword evidence="2" id="KW-0843">Virulence</keyword>
<dbReference type="GO" id="GO:0008061">
    <property type="term" value="F:chitin binding"/>
    <property type="evidence" value="ECO:0007669"/>
    <property type="project" value="UniProtKB-UniRule"/>
</dbReference>
<evidence type="ECO:0000313" key="6">
    <source>
        <dbReference type="EMBL" id="KIM99967.1"/>
    </source>
</evidence>
<name>A0A0C3DDD7_OIDMZ</name>
<dbReference type="InterPro" id="IPR018392">
    <property type="entry name" value="LysM"/>
</dbReference>
<protein>
    <submittedName>
        <fullName evidence="6">Carbohydrate-binding module family 18 protein</fullName>
    </submittedName>
</protein>
<dbReference type="InParanoid" id="A0A0C3DDD7"/>
<gene>
    <name evidence="6" type="ORF">OIDMADRAFT_104721</name>
</gene>
<dbReference type="PANTHER" id="PTHR34997">
    <property type="entry name" value="AM15"/>
    <property type="match status" value="1"/>
</dbReference>
<dbReference type="EMBL" id="KN832878">
    <property type="protein sequence ID" value="KIM99967.1"/>
    <property type="molecule type" value="Genomic_DNA"/>
</dbReference>
<dbReference type="PROSITE" id="PS50941">
    <property type="entry name" value="CHIT_BIND_I_2"/>
    <property type="match status" value="2"/>
</dbReference>
<dbReference type="Gene3D" id="3.30.60.10">
    <property type="entry name" value="Endochitinase-like"/>
    <property type="match status" value="2"/>
</dbReference>
<dbReference type="Gene3D" id="3.10.350.10">
    <property type="entry name" value="LysM domain"/>
    <property type="match status" value="2"/>
</dbReference>
<reference evidence="7" key="2">
    <citation type="submission" date="2015-01" db="EMBL/GenBank/DDBJ databases">
        <title>Evolutionary Origins and Diversification of the Mycorrhizal Mutualists.</title>
        <authorList>
            <consortium name="DOE Joint Genome Institute"/>
            <consortium name="Mycorrhizal Genomics Consortium"/>
            <person name="Kohler A."/>
            <person name="Kuo A."/>
            <person name="Nagy L.G."/>
            <person name="Floudas D."/>
            <person name="Copeland A."/>
            <person name="Barry K.W."/>
            <person name="Cichocki N."/>
            <person name="Veneault-Fourrey C."/>
            <person name="LaButti K."/>
            <person name="Lindquist E.A."/>
            <person name="Lipzen A."/>
            <person name="Lundell T."/>
            <person name="Morin E."/>
            <person name="Murat C."/>
            <person name="Riley R."/>
            <person name="Ohm R."/>
            <person name="Sun H."/>
            <person name="Tunlid A."/>
            <person name="Henrissat B."/>
            <person name="Grigoriev I.V."/>
            <person name="Hibbett D.S."/>
            <person name="Martin F."/>
        </authorList>
    </citation>
    <scope>NUCLEOTIDE SEQUENCE [LARGE SCALE GENOMIC DNA]</scope>
    <source>
        <strain evidence="7">Zn</strain>
    </source>
</reference>
<reference evidence="6 7" key="1">
    <citation type="submission" date="2014-04" db="EMBL/GenBank/DDBJ databases">
        <authorList>
            <consortium name="DOE Joint Genome Institute"/>
            <person name="Kuo A."/>
            <person name="Martino E."/>
            <person name="Perotto S."/>
            <person name="Kohler A."/>
            <person name="Nagy L.G."/>
            <person name="Floudas D."/>
            <person name="Copeland A."/>
            <person name="Barry K.W."/>
            <person name="Cichocki N."/>
            <person name="Veneault-Fourrey C."/>
            <person name="LaButti K."/>
            <person name="Lindquist E.A."/>
            <person name="Lipzen A."/>
            <person name="Lundell T."/>
            <person name="Morin E."/>
            <person name="Murat C."/>
            <person name="Sun H."/>
            <person name="Tunlid A."/>
            <person name="Henrissat B."/>
            <person name="Grigoriev I.V."/>
            <person name="Hibbett D.S."/>
            <person name="Martin F."/>
            <person name="Nordberg H.P."/>
            <person name="Cantor M.N."/>
            <person name="Hua S.X."/>
        </authorList>
    </citation>
    <scope>NUCLEOTIDE SEQUENCE [LARGE SCALE GENOMIC DNA]</scope>
    <source>
        <strain evidence="6 7">Zn</strain>
    </source>
</reference>
<dbReference type="OrthoDB" id="5985073at2759"/>
<evidence type="ECO:0000259" key="4">
    <source>
        <dbReference type="PROSITE" id="PS50941"/>
    </source>
</evidence>
<evidence type="ECO:0000313" key="7">
    <source>
        <dbReference type="Proteomes" id="UP000054321"/>
    </source>
</evidence>
<keyword evidence="7" id="KW-1185">Reference proteome</keyword>